<dbReference type="AlphaFoldDB" id="A0AAV4Y1R1"/>
<sequence>MEELSFCGRRWLVLCTRTGCAVENTTCLFHCKIRNSCSEILFSQGIQSLVHKISIFTALSTPMGSMLDSVRAPDHEWCHSYCELYEGLGEA</sequence>
<protein>
    <submittedName>
        <fullName evidence="1">Uncharacterized protein</fullName>
    </submittedName>
</protein>
<gene>
    <name evidence="1" type="ORF">CEXT_147141</name>
</gene>
<evidence type="ECO:0000313" key="1">
    <source>
        <dbReference type="EMBL" id="GIZ00320.1"/>
    </source>
</evidence>
<organism evidence="1 2">
    <name type="scientific">Caerostris extrusa</name>
    <name type="common">Bark spider</name>
    <name type="synonym">Caerostris bankana</name>
    <dbReference type="NCBI Taxonomy" id="172846"/>
    <lineage>
        <taxon>Eukaryota</taxon>
        <taxon>Metazoa</taxon>
        <taxon>Ecdysozoa</taxon>
        <taxon>Arthropoda</taxon>
        <taxon>Chelicerata</taxon>
        <taxon>Arachnida</taxon>
        <taxon>Araneae</taxon>
        <taxon>Araneomorphae</taxon>
        <taxon>Entelegynae</taxon>
        <taxon>Araneoidea</taxon>
        <taxon>Araneidae</taxon>
        <taxon>Caerostris</taxon>
    </lineage>
</organism>
<dbReference type="Proteomes" id="UP001054945">
    <property type="component" value="Unassembled WGS sequence"/>
</dbReference>
<comment type="caution">
    <text evidence="1">The sequence shown here is derived from an EMBL/GenBank/DDBJ whole genome shotgun (WGS) entry which is preliminary data.</text>
</comment>
<name>A0AAV4Y1R1_CAEEX</name>
<proteinExistence type="predicted"/>
<dbReference type="EMBL" id="BPLR01018533">
    <property type="protein sequence ID" value="GIZ00320.1"/>
    <property type="molecule type" value="Genomic_DNA"/>
</dbReference>
<accession>A0AAV4Y1R1</accession>
<reference evidence="1 2" key="1">
    <citation type="submission" date="2021-06" db="EMBL/GenBank/DDBJ databases">
        <title>Caerostris extrusa draft genome.</title>
        <authorList>
            <person name="Kono N."/>
            <person name="Arakawa K."/>
        </authorList>
    </citation>
    <scope>NUCLEOTIDE SEQUENCE [LARGE SCALE GENOMIC DNA]</scope>
</reference>
<evidence type="ECO:0000313" key="2">
    <source>
        <dbReference type="Proteomes" id="UP001054945"/>
    </source>
</evidence>
<keyword evidence="2" id="KW-1185">Reference proteome</keyword>